<feature type="domain" description="Magnetotaxis protein MtxA C-terminal" evidence="1">
    <location>
        <begin position="234"/>
        <end position="311"/>
    </location>
</feature>
<accession>A0A2A4T7T5</accession>
<organism evidence="4 5">
    <name type="scientific">SAR324 cluster bacterium</name>
    <dbReference type="NCBI Taxonomy" id="2024889"/>
    <lineage>
        <taxon>Bacteria</taxon>
        <taxon>Deltaproteobacteria</taxon>
        <taxon>SAR324 cluster</taxon>
    </lineage>
</organism>
<dbReference type="Proteomes" id="UP000218113">
    <property type="component" value="Unassembled WGS sequence"/>
</dbReference>
<evidence type="ECO:0000259" key="1">
    <source>
        <dbReference type="Pfam" id="PF22121"/>
    </source>
</evidence>
<evidence type="ECO:0000313" key="5">
    <source>
        <dbReference type="Proteomes" id="UP000218113"/>
    </source>
</evidence>
<evidence type="ECO:0000313" key="4">
    <source>
        <dbReference type="EMBL" id="PCI29434.1"/>
    </source>
</evidence>
<name>A0A2A4T7T5_9DELT</name>
<sequence length="316" mass="36185">MKTFVKIIILFTLLCFVGTPLYAGKRDPVAVLFQVSGKVEYTKNGKKWRKVRRNKFLFAGYQIRTGPGASGKITSQKTGENFQLAANSLIMVTSSGVEAKQGNLAGSQQSNKLLSGLMKRFNKSQSYTTVRRSAKKSGLKVDAVRELTLTVDYPHLVWENQGRQYNYKLSVGNQVYDVAATDEKLVRAKITPFDGKQSFNIRVFAGDKEIAMTKPYKKKGKRLDRTVEWASSEKENQLKQSIDSILSSYPDNSFMLGSFFEKEEMWVAAMEQYRQYLEENPDEIEMTPYLFRIYKKLKLKKLYRKELGEYKAALLE</sequence>
<dbReference type="EMBL" id="NVSR01000014">
    <property type="protein sequence ID" value="PCI29434.1"/>
    <property type="molecule type" value="Genomic_DNA"/>
</dbReference>
<dbReference type="InterPro" id="IPR055778">
    <property type="entry name" value="DUF7354"/>
</dbReference>
<feature type="domain" description="Magnetotaxis protein MtxA middle immunoglobulin-like" evidence="2">
    <location>
        <begin position="144"/>
        <end position="215"/>
    </location>
</feature>
<proteinExistence type="predicted"/>
<dbReference type="Pfam" id="PF22433">
    <property type="entry name" value="MtxA_IG-like"/>
    <property type="match status" value="1"/>
</dbReference>
<feature type="domain" description="DUF7354" evidence="3">
    <location>
        <begin position="26"/>
        <end position="110"/>
    </location>
</feature>
<dbReference type="Pfam" id="PF24045">
    <property type="entry name" value="DUF7354"/>
    <property type="match status" value="1"/>
</dbReference>
<dbReference type="InterPro" id="IPR054358">
    <property type="entry name" value="MtxA_C"/>
</dbReference>
<evidence type="ECO:0000259" key="3">
    <source>
        <dbReference type="Pfam" id="PF24045"/>
    </source>
</evidence>
<evidence type="ECO:0000259" key="2">
    <source>
        <dbReference type="Pfam" id="PF22433"/>
    </source>
</evidence>
<protein>
    <submittedName>
        <fullName evidence="4">Uncharacterized protein</fullName>
    </submittedName>
</protein>
<dbReference type="InterPro" id="IPR054359">
    <property type="entry name" value="MtxA_M_Ig-like"/>
</dbReference>
<gene>
    <name evidence="4" type="ORF">COB67_04045</name>
</gene>
<dbReference type="AlphaFoldDB" id="A0A2A4T7T5"/>
<reference evidence="5" key="1">
    <citation type="submission" date="2017-08" db="EMBL/GenBank/DDBJ databases">
        <title>A dynamic microbial community with high functional redundancy inhabits the cold, oxic subseafloor aquifer.</title>
        <authorList>
            <person name="Tully B.J."/>
            <person name="Wheat C.G."/>
            <person name="Glazer B.T."/>
            <person name="Huber J.A."/>
        </authorList>
    </citation>
    <scope>NUCLEOTIDE SEQUENCE [LARGE SCALE GENOMIC DNA]</scope>
</reference>
<comment type="caution">
    <text evidence="4">The sequence shown here is derived from an EMBL/GenBank/DDBJ whole genome shotgun (WGS) entry which is preliminary data.</text>
</comment>
<dbReference type="Pfam" id="PF22121">
    <property type="entry name" value="MtxA_C"/>
    <property type="match status" value="1"/>
</dbReference>